<dbReference type="AlphaFoldDB" id="A0A0A9H4C9"/>
<reference evidence="2" key="1">
    <citation type="submission" date="2014-09" db="EMBL/GenBank/DDBJ databases">
        <authorList>
            <person name="Magalhaes I.L.F."/>
            <person name="Oliveira U."/>
            <person name="Santos F.R."/>
            <person name="Vidigal T.H.D.A."/>
            <person name="Brescovit A.D."/>
            <person name="Santos A.J."/>
        </authorList>
    </citation>
    <scope>NUCLEOTIDE SEQUENCE</scope>
    <source>
        <tissue evidence="2">Shoot tissue taken approximately 20 cm above the soil surface</tissue>
    </source>
</reference>
<reference evidence="2" key="2">
    <citation type="journal article" date="2015" name="Data Brief">
        <title>Shoot transcriptome of the giant reed, Arundo donax.</title>
        <authorList>
            <person name="Barrero R.A."/>
            <person name="Guerrero F.D."/>
            <person name="Moolhuijzen P."/>
            <person name="Goolsby J.A."/>
            <person name="Tidwell J."/>
            <person name="Bellgard S.E."/>
            <person name="Bellgard M.I."/>
        </authorList>
    </citation>
    <scope>NUCLEOTIDE SEQUENCE</scope>
    <source>
        <tissue evidence="2">Shoot tissue taken approximately 20 cm above the soil surface</tissue>
    </source>
</reference>
<protein>
    <submittedName>
        <fullName evidence="2">Uncharacterized protein</fullName>
    </submittedName>
</protein>
<proteinExistence type="predicted"/>
<name>A0A0A9H4C9_ARUDO</name>
<sequence length="184" mass="20870">MHDLLPRRVPRRLFTSGAPRQHHEHAYSVSFAPHLPQHRRRELLLQPSPSFVASPCRYTSGGTREFLSLAAAAWCIGASHGTTTTTGTPPPLTPCAAAFHPRRHTQLRAPPPSVSRIAASVPQGRARATLLQRPRAALLRRRAHRRQLLRREPLPCFLFFLFAKKPLYYSVFVYVYFQLIILPI</sequence>
<accession>A0A0A9H4C9</accession>
<dbReference type="EMBL" id="GBRH01168180">
    <property type="protein sequence ID" value="JAE29716.1"/>
    <property type="molecule type" value="Transcribed_RNA"/>
</dbReference>
<evidence type="ECO:0000313" key="2">
    <source>
        <dbReference type="EMBL" id="JAE29716.1"/>
    </source>
</evidence>
<evidence type="ECO:0000256" key="1">
    <source>
        <dbReference type="SAM" id="MobiDB-lite"/>
    </source>
</evidence>
<feature type="region of interest" description="Disordered" evidence="1">
    <location>
        <begin position="1"/>
        <end position="21"/>
    </location>
</feature>
<organism evidence="2">
    <name type="scientific">Arundo donax</name>
    <name type="common">Giant reed</name>
    <name type="synonym">Donax arundinaceus</name>
    <dbReference type="NCBI Taxonomy" id="35708"/>
    <lineage>
        <taxon>Eukaryota</taxon>
        <taxon>Viridiplantae</taxon>
        <taxon>Streptophyta</taxon>
        <taxon>Embryophyta</taxon>
        <taxon>Tracheophyta</taxon>
        <taxon>Spermatophyta</taxon>
        <taxon>Magnoliopsida</taxon>
        <taxon>Liliopsida</taxon>
        <taxon>Poales</taxon>
        <taxon>Poaceae</taxon>
        <taxon>PACMAD clade</taxon>
        <taxon>Arundinoideae</taxon>
        <taxon>Arundineae</taxon>
        <taxon>Arundo</taxon>
    </lineage>
</organism>